<dbReference type="PROSITE" id="PS50109">
    <property type="entry name" value="HIS_KIN"/>
    <property type="match status" value="1"/>
</dbReference>
<comment type="subcellular location">
    <subcellularLocation>
        <location evidence="2">Membrane</location>
        <topology evidence="2">Multi-pass membrane protein</topology>
    </subcellularLocation>
</comment>
<dbReference type="InterPro" id="IPR038318">
    <property type="entry name" value="KdpD_sf"/>
</dbReference>
<keyword evidence="4" id="KW-0597">Phosphoprotein</keyword>
<dbReference type="CDD" id="cd00082">
    <property type="entry name" value="HisKA"/>
    <property type="match status" value="1"/>
</dbReference>
<keyword evidence="5" id="KW-0808">Transferase</keyword>
<dbReference type="Pfam" id="PF13493">
    <property type="entry name" value="DUF4118"/>
    <property type="match status" value="1"/>
</dbReference>
<dbReference type="Pfam" id="PF02518">
    <property type="entry name" value="HATPase_c"/>
    <property type="match status" value="1"/>
</dbReference>
<evidence type="ECO:0000256" key="3">
    <source>
        <dbReference type="ARBA" id="ARBA00012438"/>
    </source>
</evidence>
<dbReference type="EC" id="2.7.13.3" evidence="3"/>
<dbReference type="Gene3D" id="1.20.120.620">
    <property type="entry name" value="Backbone structure of the membrane domain of e. Coli histidine kinase receptor kdpd"/>
    <property type="match status" value="1"/>
</dbReference>
<evidence type="ECO:0000256" key="12">
    <source>
        <dbReference type="ARBA" id="ARBA00023136"/>
    </source>
</evidence>
<feature type="domain" description="Histidine kinase" evidence="14">
    <location>
        <begin position="284"/>
        <end position="500"/>
    </location>
</feature>
<keyword evidence="9 15" id="KW-0067">ATP-binding</keyword>
<sequence length="509" mass="55915">MNAFVSSQQVLRYIIGLAIWLLGWCLLLFFDTHFDPVNLSLILVLTSALAALWLPLSVTLLASVAALFAFNWTFVPPRGTFAIDLHQHTVLLVAMMLVNIIIAGLMVFLREQSRRARAYAQAAEELRVWGDKLRDASEPELLLNDLQLALKHLSSNQPVVLAALEGQLPSTNNPAFLRCIGSVNPEQEEALWHCLRSGQALGPGTGRYQELDAIYLPLRGRGITSGAAMIAGITSAEEFPELIQAQALCDQMGAALERQYIQQQERQARDQAQAQTLRSTLLAAISHDYRTPLATIMGAASSLDQQGERLSDGQRQQLARSIVDEADRLRRLTSNILQLARLDAIAGKIQGDWESAEEIVGSVMRRMRSHDPQQRLCVTLEPDLPLLWGDSLLLSQLLENLIDNAFKYSPPESPITVSVHLDKSYLVLAVRDQGTGIAAADYEQIFDVFQRGDQHKPGGAGGAGIGLALCRAIARAHGGELEFHTTSAGVSFECHLPLRTQPDNPETEL</sequence>
<evidence type="ECO:0000256" key="9">
    <source>
        <dbReference type="ARBA" id="ARBA00022840"/>
    </source>
</evidence>
<dbReference type="SMART" id="SM00387">
    <property type="entry name" value="HATPase_c"/>
    <property type="match status" value="1"/>
</dbReference>
<name>A0ABV7F9B0_9GAMM</name>
<evidence type="ECO:0000256" key="4">
    <source>
        <dbReference type="ARBA" id="ARBA00022553"/>
    </source>
</evidence>
<dbReference type="SUPFAM" id="SSF47384">
    <property type="entry name" value="Homodimeric domain of signal transducing histidine kinase"/>
    <property type="match status" value="1"/>
</dbReference>
<comment type="catalytic activity">
    <reaction evidence="1">
        <text>ATP + protein L-histidine = ADP + protein N-phospho-L-histidine.</text>
        <dbReference type="EC" id="2.7.13.3"/>
    </reaction>
</comment>
<evidence type="ECO:0000259" key="14">
    <source>
        <dbReference type="PROSITE" id="PS50109"/>
    </source>
</evidence>
<dbReference type="InterPro" id="IPR004358">
    <property type="entry name" value="Sig_transdc_His_kin-like_C"/>
</dbReference>
<feature type="transmembrane region" description="Helical" evidence="13">
    <location>
        <begin position="90"/>
        <end position="109"/>
    </location>
</feature>
<evidence type="ECO:0000313" key="15">
    <source>
        <dbReference type="EMBL" id="MFC3114166.1"/>
    </source>
</evidence>
<dbReference type="InterPro" id="IPR036890">
    <property type="entry name" value="HATPase_C_sf"/>
</dbReference>
<dbReference type="PANTHER" id="PTHR45569:SF1">
    <property type="entry name" value="SENSOR PROTEIN KDPD"/>
    <property type="match status" value="1"/>
</dbReference>
<evidence type="ECO:0000256" key="1">
    <source>
        <dbReference type="ARBA" id="ARBA00000085"/>
    </source>
</evidence>
<dbReference type="InterPro" id="IPR052023">
    <property type="entry name" value="Histidine_kinase_KdpD"/>
</dbReference>
<reference evidence="16" key="1">
    <citation type="journal article" date="2019" name="Int. J. Syst. Evol. Microbiol.">
        <title>The Global Catalogue of Microorganisms (GCM) 10K type strain sequencing project: providing services to taxonomists for standard genome sequencing and annotation.</title>
        <authorList>
            <consortium name="The Broad Institute Genomics Platform"/>
            <consortium name="The Broad Institute Genome Sequencing Center for Infectious Disease"/>
            <person name="Wu L."/>
            <person name="Ma J."/>
        </authorList>
    </citation>
    <scope>NUCLEOTIDE SEQUENCE [LARGE SCALE GENOMIC DNA]</scope>
    <source>
        <strain evidence="16">KCTC 52237</strain>
    </source>
</reference>
<keyword evidence="7" id="KW-0547">Nucleotide-binding</keyword>
<dbReference type="InterPro" id="IPR036097">
    <property type="entry name" value="HisK_dim/P_sf"/>
</dbReference>
<evidence type="ECO:0000256" key="6">
    <source>
        <dbReference type="ARBA" id="ARBA00022692"/>
    </source>
</evidence>
<accession>A0ABV7F9B0</accession>
<organism evidence="15 16">
    <name type="scientific">Cellvibrio fontiphilus</name>
    <dbReference type="NCBI Taxonomy" id="1815559"/>
    <lineage>
        <taxon>Bacteria</taxon>
        <taxon>Pseudomonadati</taxon>
        <taxon>Pseudomonadota</taxon>
        <taxon>Gammaproteobacteria</taxon>
        <taxon>Cellvibrionales</taxon>
        <taxon>Cellvibrionaceae</taxon>
        <taxon>Cellvibrio</taxon>
    </lineage>
</organism>
<feature type="transmembrane region" description="Helical" evidence="13">
    <location>
        <begin position="42"/>
        <end position="70"/>
    </location>
</feature>
<keyword evidence="6 13" id="KW-0812">Transmembrane</keyword>
<dbReference type="InterPro" id="IPR005467">
    <property type="entry name" value="His_kinase_dom"/>
</dbReference>
<dbReference type="Pfam" id="PF00512">
    <property type="entry name" value="HisKA"/>
    <property type="match status" value="1"/>
</dbReference>
<protein>
    <recommendedName>
        <fullName evidence="3">histidine kinase</fullName>
        <ecNumber evidence="3">2.7.13.3</ecNumber>
    </recommendedName>
</protein>
<dbReference type="Proteomes" id="UP001595555">
    <property type="component" value="Unassembled WGS sequence"/>
</dbReference>
<keyword evidence="11" id="KW-0902">Two-component regulatory system</keyword>
<evidence type="ECO:0000256" key="8">
    <source>
        <dbReference type="ARBA" id="ARBA00022777"/>
    </source>
</evidence>
<dbReference type="InterPro" id="IPR003661">
    <property type="entry name" value="HisK_dim/P_dom"/>
</dbReference>
<comment type="caution">
    <text evidence="15">The sequence shown here is derived from an EMBL/GenBank/DDBJ whole genome shotgun (WGS) entry which is preliminary data.</text>
</comment>
<dbReference type="Gene3D" id="1.10.287.130">
    <property type="match status" value="1"/>
</dbReference>
<gene>
    <name evidence="15" type="ORF">ACFODX_01265</name>
</gene>
<evidence type="ECO:0000256" key="7">
    <source>
        <dbReference type="ARBA" id="ARBA00022741"/>
    </source>
</evidence>
<proteinExistence type="predicted"/>
<dbReference type="CDD" id="cd00075">
    <property type="entry name" value="HATPase"/>
    <property type="match status" value="1"/>
</dbReference>
<evidence type="ECO:0000256" key="11">
    <source>
        <dbReference type="ARBA" id="ARBA00023012"/>
    </source>
</evidence>
<dbReference type="Gene3D" id="3.30.565.10">
    <property type="entry name" value="Histidine kinase-like ATPase, C-terminal domain"/>
    <property type="match status" value="1"/>
</dbReference>
<dbReference type="InterPro" id="IPR003594">
    <property type="entry name" value="HATPase_dom"/>
</dbReference>
<keyword evidence="10 13" id="KW-1133">Transmembrane helix</keyword>
<dbReference type="RefSeq" id="WP_378115258.1">
    <property type="nucleotide sequence ID" value="NZ_JBHRTF010000001.1"/>
</dbReference>
<dbReference type="GO" id="GO:0005524">
    <property type="term" value="F:ATP binding"/>
    <property type="evidence" value="ECO:0007669"/>
    <property type="project" value="UniProtKB-KW"/>
</dbReference>
<feature type="transmembrane region" description="Helical" evidence="13">
    <location>
        <begin position="12"/>
        <end position="30"/>
    </location>
</feature>
<evidence type="ECO:0000313" key="16">
    <source>
        <dbReference type="Proteomes" id="UP001595555"/>
    </source>
</evidence>
<evidence type="ECO:0000256" key="10">
    <source>
        <dbReference type="ARBA" id="ARBA00022989"/>
    </source>
</evidence>
<keyword evidence="8" id="KW-0418">Kinase</keyword>
<dbReference type="PANTHER" id="PTHR45569">
    <property type="entry name" value="SENSOR PROTEIN KDPD"/>
    <property type="match status" value="1"/>
</dbReference>
<keyword evidence="12 13" id="KW-0472">Membrane</keyword>
<dbReference type="SUPFAM" id="SSF55874">
    <property type="entry name" value="ATPase domain of HSP90 chaperone/DNA topoisomerase II/histidine kinase"/>
    <property type="match status" value="1"/>
</dbReference>
<dbReference type="SMART" id="SM00388">
    <property type="entry name" value="HisKA"/>
    <property type="match status" value="1"/>
</dbReference>
<evidence type="ECO:0000256" key="5">
    <source>
        <dbReference type="ARBA" id="ARBA00022679"/>
    </source>
</evidence>
<dbReference type="PRINTS" id="PR00344">
    <property type="entry name" value="BCTRLSENSOR"/>
</dbReference>
<dbReference type="InterPro" id="IPR025201">
    <property type="entry name" value="KdpD_TM"/>
</dbReference>
<evidence type="ECO:0000256" key="2">
    <source>
        <dbReference type="ARBA" id="ARBA00004141"/>
    </source>
</evidence>
<dbReference type="EMBL" id="JBHRTF010000001">
    <property type="protein sequence ID" value="MFC3114166.1"/>
    <property type="molecule type" value="Genomic_DNA"/>
</dbReference>
<keyword evidence="16" id="KW-1185">Reference proteome</keyword>
<evidence type="ECO:0000256" key="13">
    <source>
        <dbReference type="SAM" id="Phobius"/>
    </source>
</evidence>